<dbReference type="Pfam" id="PF00001">
    <property type="entry name" value="7tm_1"/>
    <property type="match status" value="1"/>
</dbReference>
<dbReference type="Gene3D" id="1.20.1070.10">
    <property type="entry name" value="Rhodopsin 7-helix transmembrane proteins"/>
    <property type="match status" value="1"/>
</dbReference>
<dbReference type="PRINTS" id="PR00237">
    <property type="entry name" value="GPCRRHODOPSN"/>
</dbReference>
<evidence type="ECO:0000256" key="2">
    <source>
        <dbReference type="ARBA" id="ARBA00022475"/>
    </source>
</evidence>
<dbReference type="GO" id="GO:0002250">
    <property type="term" value="P:adaptive immune response"/>
    <property type="evidence" value="ECO:0007669"/>
    <property type="project" value="UniProtKB-KW"/>
</dbReference>
<dbReference type="FunFam" id="1.20.1070.10:FF:000017">
    <property type="entry name" value="lysophosphatidic acid receptor 4"/>
    <property type="match status" value="1"/>
</dbReference>
<feature type="domain" description="G-protein coupled receptors family 1 profile" evidence="13">
    <location>
        <begin position="57"/>
        <end position="313"/>
    </location>
</feature>
<evidence type="ECO:0000256" key="3">
    <source>
        <dbReference type="ARBA" id="ARBA00022692"/>
    </source>
</evidence>
<dbReference type="eggNOG" id="ENOG502RX8K">
    <property type="taxonomic scope" value="Eukaryota"/>
</dbReference>
<keyword evidence="2" id="KW-1003">Cell membrane</keyword>
<dbReference type="GeneTree" id="ENSGT01150000286937"/>
<dbReference type="AlphaFoldDB" id="W5NNE1"/>
<dbReference type="Proteomes" id="UP000018468">
    <property type="component" value="Linkage group LG3"/>
</dbReference>
<evidence type="ECO:0000313" key="15">
    <source>
        <dbReference type="Proteomes" id="UP000018468"/>
    </source>
</evidence>
<protein>
    <submittedName>
        <fullName evidence="14">Cysteinyl leukotriene receptor 2</fullName>
    </submittedName>
</protein>
<dbReference type="Bgee" id="ENSLOCG00000018049">
    <property type="expression patterns" value="Expressed in pharyngeal gill and 8 other cell types or tissues"/>
</dbReference>
<dbReference type="InterPro" id="IPR000276">
    <property type="entry name" value="GPCR_Rhodpsn"/>
</dbReference>
<evidence type="ECO:0000313" key="14">
    <source>
        <dbReference type="Ensembl" id="ENSLOCP00000022150.1"/>
    </source>
</evidence>
<feature type="transmembrane region" description="Helical" evidence="12">
    <location>
        <begin position="247"/>
        <end position="266"/>
    </location>
</feature>
<reference evidence="14" key="2">
    <citation type="submission" date="2025-08" db="UniProtKB">
        <authorList>
            <consortium name="Ensembl"/>
        </authorList>
    </citation>
    <scope>IDENTIFICATION</scope>
</reference>
<dbReference type="PROSITE" id="PS50262">
    <property type="entry name" value="G_PROTEIN_RECEP_F1_2"/>
    <property type="match status" value="1"/>
</dbReference>
<evidence type="ECO:0000256" key="12">
    <source>
        <dbReference type="SAM" id="Phobius"/>
    </source>
</evidence>
<dbReference type="GO" id="GO:0005886">
    <property type="term" value="C:plasma membrane"/>
    <property type="evidence" value="ECO:0000318"/>
    <property type="project" value="GO_Central"/>
</dbReference>
<accession>W5NNE1</accession>
<keyword evidence="10" id="KW-0675">Receptor</keyword>
<feature type="transmembrane region" description="Helical" evidence="12">
    <location>
        <begin position="45"/>
        <end position="66"/>
    </location>
</feature>
<feature type="transmembrane region" description="Helical" evidence="12">
    <location>
        <begin position="157"/>
        <end position="177"/>
    </location>
</feature>
<evidence type="ECO:0000256" key="7">
    <source>
        <dbReference type="ARBA" id="ARBA00023130"/>
    </source>
</evidence>
<proteinExistence type="predicted"/>
<feature type="transmembrane region" description="Helical" evidence="12">
    <location>
        <begin position="294"/>
        <end position="316"/>
    </location>
</feature>
<evidence type="ECO:0000256" key="9">
    <source>
        <dbReference type="ARBA" id="ARBA00023157"/>
    </source>
</evidence>
<organism evidence="14 15">
    <name type="scientific">Lepisosteus oculatus</name>
    <name type="common">Spotted gar</name>
    <dbReference type="NCBI Taxonomy" id="7918"/>
    <lineage>
        <taxon>Eukaryota</taxon>
        <taxon>Metazoa</taxon>
        <taxon>Chordata</taxon>
        <taxon>Craniata</taxon>
        <taxon>Vertebrata</taxon>
        <taxon>Euteleostomi</taxon>
        <taxon>Actinopterygii</taxon>
        <taxon>Neopterygii</taxon>
        <taxon>Holostei</taxon>
        <taxon>Semionotiformes</taxon>
        <taxon>Lepisosteidae</taxon>
        <taxon>Lepisosteus</taxon>
    </lineage>
</organism>
<dbReference type="SUPFAM" id="SSF81321">
    <property type="entry name" value="Family A G protein-coupled receptor-like"/>
    <property type="match status" value="1"/>
</dbReference>
<evidence type="ECO:0000256" key="10">
    <source>
        <dbReference type="ARBA" id="ARBA00023170"/>
    </source>
</evidence>
<dbReference type="PANTHER" id="PTHR24231">
    <property type="entry name" value="PURINOCEPTOR-RELATED G-PROTEIN COUPLED RECEPTOR"/>
    <property type="match status" value="1"/>
</dbReference>
<keyword evidence="7" id="KW-1064">Adaptive immunity</keyword>
<keyword evidence="5 12" id="KW-1133">Transmembrane helix</keyword>
<dbReference type="Ensembl" id="ENSLOCT00000022191.1">
    <property type="protein sequence ID" value="ENSLOCP00000022150.1"/>
    <property type="gene ID" value="ENSLOCG00000018049.1"/>
</dbReference>
<dbReference type="InParanoid" id="W5NNE1"/>
<dbReference type="OMA" id="NSSNWIF"/>
<sequence length="326" mass="37501">YPTLVTNPSSLFIQAMYLTTAEPENQTAEPCNCSIEVFKHDVFPATYLGIFILGLVGNVVSLFVFVRMCKKWTSINMYMMNLLISDLMFVCSLPFRVVYYMMDSHWVFGDIACRLISYVFYINMYCSIYFLMVLSIMRYLAIVKPYKYVKLQNSKSAKLVCIVVWLFVALASIPLLTSGSEDYKGKTKCLELGTKEIRILIGMNYMVAFLGFVVPFAIISFCYFHVVKNLLKSKDTQRNKQSFRKSTALVIIVISIFLICFLPYHVVRTLFLEAERQASLHCESCDYINGMRKAAVLTLCLAASNSCLDPLLFCFVGENFRLWWRK</sequence>
<evidence type="ECO:0000256" key="5">
    <source>
        <dbReference type="ARBA" id="ARBA00022989"/>
    </source>
</evidence>
<keyword evidence="3 12" id="KW-0812">Transmembrane</keyword>
<keyword evidence="4" id="KW-0391">Immunity</keyword>
<evidence type="ECO:0000259" key="13">
    <source>
        <dbReference type="PROSITE" id="PS50262"/>
    </source>
</evidence>
<reference evidence="15" key="1">
    <citation type="submission" date="2011-12" db="EMBL/GenBank/DDBJ databases">
        <title>The Draft Genome of Lepisosteus oculatus.</title>
        <authorList>
            <consortium name="The Broad Institute Genome Assembly &amp; Analysis Group"/>
            <consortium name="Computational R&amp;D Group"/>
            <consortium name="and Sequencing Platform"/>
            <person name="Di Palma F."/>
            <person name="Alfoldi J."/>
            <person name="Johnson J."/>
            <person name="Berlin A."/>
            <person name="Gnerre S."/>
            <person name="Jaffe D."/>
            <person name="MacCallum I."/>
            <person name="Young S."/>
            <person name="Walker B.J."/>
            <person name="Lander E.S."/>
            <person name="Lindblad-Toh K."/>
        </authorList>
    </citation>
    <scope>NUCLEOTIDE SEQUENCE [LARGE SCALE GENOMIC DNA]</scope>
</reference>
<feature type="transmembrane region" description="Helical" evidence="12">
    <location>
        <begin position="115"/>
        <end position="136"/>
    </location>
</feature>
<name>W5NNE1_LEPOC</name>
<dbReference type="PRINTS" id="PR01157">
    <property type="entry name" value="P2YPURNOCPTR"/>
</dbReference>
<dbReference type="STRING" id="7918.ENSLOCP00000022150"/>
<dbReference type="GO" id="GO:0007186">
    <property type="term" value="P:G protein-coupled receptor signaling pathway"/>
    <property type="evidence" value="ECO:0000318"/>
    <property type="project" value="GO_Central"/>
</dbReference>
<keyword evidence="9" id="KW-1015">Disulfide bond</keyword>
<evidence type="ECO:0000256" key="11">
    <source>
        <dbReference type="ARBA" id="ARBA00023224"/>
    </source>
</evidence>
<dbReference type="EMBL" id="AHAT01013942">
    <property type="status" value="NOT_ANNOTATED_CDS"/>
    <property type="molecule type" value="Genomic_DNA"/>
</dbReference>
<keyword evidence="11" id="KW-0807">Transducer</keyword>
<evidence type="ECO:0000256" key="1">
    <source>
        <dbReference type="ARBA" id="ARBA00004651"/>
    </source>
</evidence>
<feature type="transmembrane region" description="Helical" evidence="12">
    <location>
        <begin position="78"/>
        <end position="95"/>
    </location>
</feature>
<evidence type="ECO:0000256" key="6">
    <source>
        <dbReference type="ARBA" id="ARBA00023040"/>
    </source>
</evidence>
<dbReference type="HOGENOM" id="CLU_009579_8_2_1"/>
<comment type="subcellular location">
    <subcellularLocation>
        <location evidence="1">Cell membrane</location>
        <topology evidence="1">Multi-pass membrane protein</topology>
    </subcellularLocation>
</comment>
<evidence type="ECO:0000256" key="8">
    <source>
        <dbReference type="ARBA" id="ARBA00023136"/>
    </source>
</evidence>
<keyword evidence="6" id="KW-0297">G-protein coupled receptor</keyword>
<reference evidence="14" key="3">
    <citation type="submission" date="2025-09" db="UniProtKB">
        <authorList>
            <consortium name="Ensembl"/>
        </authorList>
    </citation>
    <scope>IDENTIFICATION</scope>
</reference>
<dbReference type="PANTHER" id="PTHR24231:SF48">
    <property type="entry name" value="G-PROTEIN COUPLED RECEPTORS FAMILY 1 PROFILE DOMAIN-CONTAINING PROTEIN"/>
    <property type="match status" value="1"/>
</dbReference>
<evidence type="ECO:0000256" key="4">
    <source>
        <dbReference type="ARBA" id="ARBA00022859"/>
    </source>
</evidence>
<keyword evidence="8 12" id="KW-0472">Membrane</keyword>
<feature type="transmembrane region" description="Helical" evidence="12">
    <location>
        <begin position="197"/>
        <end position="226"/>
    </location>
</feature>
<dbReference type="GO" id="GO:0038023">
    <property type="term" value="F:signaling receptor activity"/>
    <property type="evidence" value="ECO:0000318"/>
    <property type="project" value="GO_Central"/>
</dbReference>
<dbReference type="GO" id="GO:0004930">
    <property type="term" value="F:G protein-coupled receptor activity"/>
    <property type="evidence" value="ECO:0007669"/>
    <property type="project" value="UniProtKB-KW"/>
</dbReference>
<keyword evidence="15" id="KW-1185">Reference proteome</keyword>
<dbReference type="InterPro" id="IPR017452">
    <property type="entry name" value="GPCR_Rhodpsn_7TM"/>
</dbReference>